<dbReference type="SUPFAM" id="SSF46767">
    <property type="entry name" value="Methylated DNA-protein cysteine methyltransferase, C-terminal domain"/>
    <property type="match status" value="1"/>
</dbReference>
<dbReference type="OrthoDB" id="9811249at2"/>
<proteinExistence type="predicted"/>
<evidence type="ECO:0000256" key="14">
    <source>
        <dbReference type="ARBA" id="ARBA00023204"/>
    </source>
</evidence>
<dbReference type="FunFam" id="3.40.10.10:FF:000001">
    <property type="entry name" value="DNA-3-methyladenine glycosylase 2"/>
    <property type="match status" value="1"/>
</dbReference>
<dbReference type="GO" id="GO:0008270">
    <property type="term" value="F:zinc ion binding"/>
    <property type="evidence" value="ECO:0007669"/>
    <property type="project" value="InterPro"/>
</dbReference>
<feature type="region of interest" description="Disordered" evidence="16">
    <location>
        <begin position="303"/>
        <end position="345"/>
    </location>
</feature>
<dbReference type="SMART" id="SM01009">
    <property type="entry name" value="AlkA_N"/>
    <property type="match status" value="1"/>
</dbReference>
<evidence type="ECO:0000256" key="10">
    <source>
        <dbReference type="ARBA" id="ARBA00023015"/>
    </source>
</evidence>
<keyword evidence="19" id="KW-1185">Reference proteome</keyword>
<dbReference type="InterPro" id="IPR009057">
    <property type="entry name" value="Homeodomain-like_sf"/>
</dbReference>
<dbReference type="PROSITE" id="PS00041">
    <property type="entry name" value="HTH_ARAC_FAMILY_1"/>
    <property type="match status" value="1"/>
</dbReference>
<comment type="catalytic activity">
    <reaction evidence="1">
        <text>Hydrolysis of alkylated DNA, releasing 3-methyladenine, 3-methylguanine, 7-methylguanine and 7-methyladenine.</text>
        <dbReference type="EC" id="3.2.2.21"/>
    </reaction>
</comment>
<dbReference type="InterPro" id="IPR003265">
    <property type="entry name" value="HhH-GPD_domain"/>
</dbReference>
<comment type="catalytic activity">
    <reaction evidence="2">
        <text>a 4-O-methyl-thymidine in DNA + L-cysteinyl-[protein] = a thymidine in DNA + S-methyl-L-cysteinyl-[protein]</text>
        <dbReference type="Rhea" id="RHEA:53428"/>
        <dbReference type="Rhea" id="RHEA-COMP:10131"/>
        <dbReference type="Rhea" id="RHEA-COMP:10132"/>
        <dbReference type="Rhea" id="RHEA-COMP:13555"/>
        <dbReference type="Rhea" id="RHEA-COMP:13556"/>
        <dbReference type="ChEBI" id="CHEBI:29950"/>
        <dbReference type="ChEBI" id="CHEBI:82612"/>
        <dbReference type="ChEBI" id="CHEBI:137386"/>
        <dbReference type="ChEBI" id="CHEBI:137387"/>
        <dbReference type="EC" id="2.1.1.63"/>
    </reaction>
</comment>
<dbReference type="PROSITE" id="PS00374">
    <property type="entry name" value="MGMT"/>
    <property type="match status" value="1"/>
</dbReference>
<comment type="catalytic activity">
    <reaction evidence="15">
        <text>a 6-O-methyl-2'-deoxyguanosine in DNA + L-cysteinyl-[protein] = S-methyl-L-cysteinyl-[protein] + a 2'-deoxyguanosine in DNA</text>
        <dbReference type="Rhea" id="RHEA:24000"/>
        <dbReference type="Rhea" id="RHEA-COMP:10131"/>
        <dbReference type="Rhea" id="RHEA-COMP:10132"/>
        <dbReference type="Rhea" id="RHEA-COMP:11367"/>
        <dbReference type="Rhea" id="RHEA-COMP:11368"/>
        <dbReference type="ChEBI" id="CHEBI:29950"/>
        <dbReference type="ChEBI" id="CHEBI:82612"/>
        <dbReference type="ChEBI" id="CHEBI:85445"/>
        <dbReference type="ChEBI" id="CHEBI:85448"/>
        <dbReference type="EC" id="2.1.1.63"/>
    </reaction>
</comment>
<evidence type="ECO:0000256" key="3">
    <source>
        <dbReference type="ARBA" id="ARBA00001947"/>
    </source>
</evidence>
<dbReference type="InterPro" id="IPR051912">
    <property type="entry name" value="Alkylbase_DNA_Glycosylase/TA"/>
</dbReference>
<evidence type="ECO:0000256" key="12">
    <source>
        <dbReference type="ARBA" id="ARBA00023159"/>
    </source>
</evidence>
<evidence type="ECO:0000256" key="4">
    <source>
        <dbReference type="ARBA" id="ARBA00012000"/>
    </source>
</evidence>
<evidence type="ECO:0000256" key="2">
    <source>
        <dbReference type="ARBA" id="ARBA00001286"/>
    </source>
</evidence>
<evidence type="ECO:0000256" key="16">
    <source>
        <dbReference type="SAM" id="MobiDB-lite"/>
    </source>
</evidence>
<keyword evidence="9" id="KW-0862">Zinc</keyword>
<comment type="cofactor">
    <cofactor evidence="3">
        <name>Zn(2+)</name>
        <dbReference type="ChEBI" id="CHEBI:29105"/>
    </cofactor>
</comment>
<dbReference type="PROSITE" id="PS01124">
    <property type="entry name" value="HTH_ARAC_FAMILY_2"/>
    <property type="match status" value="1"/>
</dbReference>
<protein>
    <recommendedName>
        <fullName evidence="4">DNA-3-methyladenine glycosylase II</fullName>
        <ecNumber evidence="4">3.2.2.21</ecNumber>
    </recommendedName>
</protein>
<dbReference type="InterPro" id="IPR001497">
    <property type="entry name" value="MethylDNA_cys_MeTrfase_AS"/>
</dbReference>
<dbReference type="SUPFAM" id="SSF48150">
    <property type="entry name" value="DNA-glycosylase"/>
    <property type="match status" value="1"/>
</dbReference>
<evidence type="ECO:0000313" key="19">
    <source>
        <dbReference type="Proteomes" id="UP000198891"/>
    </source>
</evidence>
<keyword evidence="11" id="KW-0238">DNA-binding</keyword>
<dbReference type="RefSeq" id="WP_092554166.1">
    <property type="nucleotide sequence ID" value="NZ_FNPZ01000002.1"/>
</dbReference>
<keyword evidence="10" id="KW-0805">Transcription regulation</keyword>
<dbReference type="InterPro" id="IPR037046">
    <property type="entry name" value="AlkA_N_sf"/>
</dbReference>
<dbReference type="InterPro" id="IPR004026">
    <property type="entry name" value="Ada_DNA_repair_Zn-bd"/>
</dbReference>
<dbReference type="Pfam" id="PF01035">
    <property type="entry name" value="DNA_binding_1"/>
    <property type="match status" value="1"/>
</dbReference>
<name>A0A1H3QJD9_9MICO</name>
<dbReference type="Gene3D" id="1.10.10.60">
    <property type="entry name" value="Homeodomain-like"/>
    <property type="match status" value="1"/>
</dbReference>
<evidence type="ECO:0000256" key="11">
    <source>
        <dbReference type="ARBA" id="ARBA00023125"/>
    </source>
</evidence>
<feature type="compositionally biased region" description="Low complexity" evidence="16">
    <location>
        <begin position="557"/>
        <end position="571"/>
    </location>
</feature>
<dbReference type="AlphaFoldDB" id="A0A1H3QJD9"/>
<dbReference type="GO" id="GO:0032131">
    <property type="term" value="F:alkylated DNA binding"/>
    <property type="evidence" value="ECO:0007669"/>
    <property type="project" value="TreeGrafter"/>
</dbReference>
<dbReference type="GO" id="GO:0043916">
    <property type="term" value="F:DNA-7-methylguanine glycosylase activity"/>
    <property type="evidence" value="ECO:0007669"/>
    <property type="project" value="TreeGrafter"/>
</dbReference>
<evidence type="ECO:0000256" key="5">
    <source>
        <dbReference type="ARBA" id="ARBA00022603"/>
    </source>
</evidence>
<evidence type="ECO:0000313" key="18">
    <source>
        <dbReference type="EMBL" id="SDZ13467.1"/>
    </source>
</evidence>
<evidence type="ECO:0000259" key="17">
    <source>
        <dbReference type="PROSITE" id="PS01124"/>
    </source>
</evidence>
<evidence type="ECO:0000256" key="13">
    <source>
        <dbReference type="ARBA" id="ARBA00023163"/>
    </source>
</evidence>
<dbReference type="GO" id="GO:0043565">
    <property type="term" value="F:sequence-specific DNA binding"/>
    <property type="evidence" value="ECO:0007669"/>
    <property type="project" value="InterPro"/>
</dbReference>
<dbReference type="InterPro" id="IPR018062">
    <property type="entry name" value="HTH_AraC-typ_CS"/>
</dbReference>
<dbReference type="Gene3D" id="1.10.1670.10">
    <property type="entry name" value="Helix-hairpin-Helix base-excision DNA repair enzymes (C-terminal)"/>
    <property type="match status" value="1"/>
</dbReference>
<dbReference type="SUPFAM" id="SSF57884">
    <property type="entry name" value="Ada DNA repair protein, N-terminal domain (N-Ada 10)"/>
    <property type="match status" value="1"/>
</dbReference>
<dbReference type="NCBIfam" id="TIGR00589">
    <property type="entry name" value="ogt"/>
    <property type="match status" value="1"/>
</dbReference>
<dbReference type="Pfam" id="PF02805">
    <property type="entry name" value="Ada_Zn_binding"/>
    <property type="match status" value="1"/>
</dbReference>
<dbReference type="PANTHER" id="PTHR43003">
    <property type="entry name" value="DNA-3-METHYLADENINE GLYCOSYLASE"/>
    <property type="match status" value="1"/>
</dbReference>
<feature type="compositionally biased region" description="Low complexity" evidence="16">
    <location>
        <begin position="580"/>
        <end position="620"/>
    </location>
</feature>
<evidence type="ECO:0000256" key="8">
    <source>
        <dbReference type="ARBA" id="ARBA00022763"/>
    </source>
</evidence>
<dbReference type="GO" id="GO:0032259">
    <property type="term" value="P:methylation"/>
    <property type="evidence" value="ECO:0007669"/>
    <property type="project" value="UniProtKB-KW"/>
</dbReference>
<dbReference type="EC" id="3.2.2.21" evidence="4"/>
<reference evidence="18 19" key="1">
    <citation type="submission" date="2016-10" db="EMBL/GenBank/DDBJ databases">
        <authorList>
            <person name="de Groot N.N."/>
        </authorList>
    </citation>
    <scope>NUCLEOTIDE SEQUENCE [LARGE SCALE GENOMIC DNA]</scope>
    <source>
        <strain evidence="18 19">CGMCC 4.3491</strain>
    </source>
</reference>
<dbReference type="SMART" id="SM00342">
    <property type="entry name" value="HTH_ARAC"/>
    <property type="match status" value="1"/>
</dbReference>
<dbReference type="InterPro" id="IPR036388">
    <property type="entry name" value="WH-like_DNA-bd_sf"/>
</dbReference>
<dbReference type="Gene3D" id="3.40.10.10">
    <property type="entry name" value="DNA Methylphosphotriester Repair Domain"/>
    <property type="match status" value="1"/>
</dbReference>
<keyword evidence="12" id="KW-0010">Activator</keyword>
<accession>A0A1H3QJD9</accession>
<feature type="region of interest" description="Disordered" evidence="16">
    <location>
        <begin position="557"/>
        <end position="640"/>
    </location>
</feature>
<dbReference type="GO" id="GO:0006307">
    <property type="term" value="P:DNA alkylation repair"/>
    <property type="evidence" value="ECO:0007669"/>
    <property type="project" value="TreeGrafter"/>
</dbReference>
<gene>
    <name evidence="18" type="ORF">SAMN05216554_2568</name>
</gene>
<evidence type="ECO:0000256" key="7">
    <source>
        <dbReference type="ARBA" id="ARBA00022723"/>
    </source>
</evidence>
<dbReference type="InterPro" id="IPR010316">
    <property type="entry name" value="AlkA_N"/>
</dbReference>
<dbReference type="Gene3D" id="3.30.310.20">
    <property type="entry name" value="DNA-3-methyladenine glycosylase AlkA, N-terminal domain"/>
    <property type="match status" value="1"/>
</dbReference>
<dbReference type="Gene3D" id="1.10.340.30">
    <property type="entry name" value="Hypothetical protein, domain 2"/>
    <property type="match status" value="1"/>
</dbReference>
<keyword evidence="14" id="KW-0234">DNA repair</keyword>
<keyword evidence="13" id="KW-0804">Transcription</keyword>
<dbReference type="GO" id="GO:0008725">
    <property type="term" value="F:DNA-3-methyladenine glycosylase activity"/>
    <property type="evidence" value="ECO:0007669"/>
    <property type="project" value="TreeGrafter"/>
</dbReference>
<feature type="domain" description="HTH araC/xylS-type" evidence="17">
    <location>
        <begin position="85"/>
        <end position="183"/>
    </location>
</feature>
<dbReference type="InterPro" id="IPR014048">
    <property type="entry name" value="MethylDNA_cys_MeTrfase_DNA-bd"/>
</dbReference>
<keyword evidence="6" id="KW-0808">Transferase</keyword>
<dbReference type="InterPro" id="IPR023170">
    <property type="entry name" value="HhH_base_excis_C"/>
</dbReference>
<dbReference type="SMART" id="SM00478">
    <property type="entry name" value="ENDO3c"/>
    <property type="match status" value="1"/>
</dbReference>
<evidence type="ECO:0000256" key="1">
    <source>
        <dbReference type="ARBA" id="ARBA00000086"/>
    </source>
</evidence>
<dbReference type="Pfam" id="PF06029">
    <property type="entry name" value="AlkA_N"/>
    <property type="match status" value="1"/>
</dbReference>
<dbReference type="InterPro" id="IPR018060">
    <property type="entry name" value="HTH_AraC"/>
</dbReference>
<dbReference type="GO" id="GO:0003908">
    <property type="term" value="F:methylated-DNA-[protein]-cysteine S-methyltransferase activity"/>
    <property type="evidence" value="ECO:0007669"/>
    <property type="project" value="UniProtKB-EC"/>
</dbReference>
<evidence type="ECO:0000256" key="15">
    <source>
        <dbReference type="ARBA" id="ARBA00049348"/>
    </source>
</evidence>
<organism evidence="18 19">
    <name type="scientific">Herbiconiux ginsengi</name>
    <dbReference type="NCBI Taxonomy" id="381665"/>
    <lineage>
        <taxon>Bacteria</taxon>
        <taxon>Bacillati</taxon>
        <taxon>Actinomycetota</taxon>
        <taxon>Actinomycetes</taxon>
        <taxon>Micrococcales</taxon>
        <taxon>Microbacteriaceae</taxon>
        <taxon>Herbiconiux</taxon>
    </lineage>
</organism>
<dbReference type="SUPFAM" id="SSF55945">
    <property type="entry name" value="TATA-box binding protein-like"/>
    <property type="match status" value="1"/>
</dbReference>
<dbReference type="GO" id="GO:0003700">
    <property type="term" value="F:DNA-binding transcription factor activity"/>
    <property type="evidence" value="ECO:0007669"/>
    <property type="project" value="InterPro"/>
</dbReference>
<dbReference type="Proteomes" id="UP000198891">
    <property type="component" value="Unassembled WGS sequence"/>
</dbReference>
<dbReference type="STRING" id="381665.SAMN05216554_2568"/>
<evidence type="ECO:0000256" key="6">
    <source>
        <dbReference type="ARBA" id="ARBA00022679"/>
    </source>
</evidence>
<keyword evidence="8" id="KW-0227">DNA damage</keyword>
<dbReference type="GO" id="GO:0006285">
    <property type="term" value="P:base-excision repair, AP site formation"/>
    <property type="evidence" value="ECO:0007669"/>
    <property type="project" value="TreeGrafter"/>
</dbReference>
<dbReference type="CDD" id="cd00056">
    <property type="entry name" value="ENDO3c"/>
    <property type="match status" value="1"/>
</dbReference>
<keyword evidence="5" id="KW-0489">Methyltransferase</keyword>
<dbReference type="Pfam" id="PF12833">
    <property type="entry name" value="HTH_18"/>
    <property type="match status" value="1"/>
</dbReference>
<dbReference type="CDD" id="cd06445">
    <property type="entry name" value="ATase"/>
    <property type="match status" value="1"/>
</dbReference>
<dbReference type="PANTHER" id="PTHR43003:SF13">
    <property type="entry name" value="DNA-3-METHYLADENINE GLYCOSYLASE 2"/>
    <property type="match status" value="1"/>
</dbReference>
<dbReference type="GO" id="GO:0005737">
    <property type="term" value="C:cytoplasm"/>
    <property type="evidence" value="ECO:0007669"/>
    <property type="project" value="TreeGrafter"/>
</dbReference>
<dbReference type="InterPro" id="IPR036217">
    <property type="entry name" value="MethylDNA_cys_MeTrfase_DNAb"/>
</dbReference>
<dbReference type="GO" id="GO:0032993">
    <property type="term" value="C:protein-DNA complex"/>
    <property type="evidence" value="ECO:0007669"/>
    <property type="project" value="TreeGrafter"/>
</dbReference>
<dbReference type="EMBL" id="FNPZ01000002">
    <property type="protein sequence ID" value="SDZ13467.1"/>
    <property type="molecule type" value="Genomic_DNA"/>
</dbReference>
<sequence>MDFDERYRIIASRDPRFDGQFITAVRSTGIYCRPSCPARTPKAANVTFYETSAAAHEAGYRACKRCLPEAVPGTPAWNLRDDLAARAMRLIGDGVIEREGVDGLSRRLGYSSRHLTRVLSQELGAGPLALSRAHRAQTARTLLTSTDLPMADIAFAAGFTSIRQFNDTVGEVFESTPTEIRARQAHTRAATPGAIELALPYREPFDAAGVFAWLMARAIPGIEIAGPDFYTRSLALPGGPAWFTVRQDRGSRLLLDAHLTALGDLPVLVARIRRLFDLDADPVAIDAALTAVAARADVVSGEPASHDARMRARSRAHSPEDTTGTAAGADSGGGASHAAPPEIATGDLEGARGALAARVAAVPGIRLPGAVDAHEMLFRAIIGQQITVAAARTMLHRLAVAAGTPLETAAADADRPTGAGARAASVPTLLFPTAAQIAAHAGSVLYGPRAKIATVVAVAEALASGELEISSGDDAAELRRRLTALPGIGDWTAGYLAMRVLGNPDILLTGDVAVRSGARALGFPDAPRELATWAADYAPWRSYLCLHLWGAAADAAAARRSPPRTRAAADASIDRRSPLRARAAAGAPQGAASVAPERAEPAPAEPASAAVPTPTTSVAPPRRRRASTPTTPHEGDHPMTATIQFVDTPDGRFGIIADEEGRVLSSGWTADPEALVARLTPSLRPTSLEAGTVAAAEAVHAYYAGDIHAIDDVAVVQKGGEFHMLGWEKLREIEPGSPLTYQEFAAALDRPSAVRAAASACARNAPALFVPCHRVLRSDGSMGGFAWGVEVKRSLLAREAA</sequence>
<dbReference type="Gene3D" id="1.10.10.10">
    <property type="entry name" value="Winged helix-like DNA-binding domain superfamily/Winged helix DNA-binding domain"/>
    <property type="match status" value="1"/>
</dbReference>
<dbReference type="SUPFAM" id="SSF46689">
    <property type="entry name" value="Homeodomain-like"/>
    <property type="match status" value="1"/>
</dbReference>
<dbReference type="InterPro" id="IPR035451">
    <property type="entry name" value="Ada-like_dom_sf"/>
</dbReference>
<keyword evidence="7" id="KW-0479">Metal-binding</keyword>
<dbReference type="InterPro" id="IPR011257">
    <property type="entry name" value="DNA_glycosylase"/>
</dbReference>
<evidence type="ECO:0000256" key="9">
    <source>
        <dbReference type="ARBA" id="ARBA00022833"/>
    </source>
</evidence>